<protein>
    <submittedName>
        <fullName evidence="2">Uncharacterized protein</fullName>
    </submittedName>
</protein>
<comment type="caution">
    <text evidence="2">The sequence shown here is derived from an EMBL/GenBank/DDBJ whole genome shotgun (WGS) entry which is preliminary data.</text>
</comment>
<reference evidence="2" key="1">
    <citation type="submission" date="2023-07" db="EMBL/GenBank/DDBJ databases">
        <title>Chromosome-level genome assembly of Artemia franciscana.</title>
        <authorList>
            <person name="Jo E."/>
        </authorList>
    </citation>
    <scope>NUCLEOTIDE SEQUENCE</scope>
    <source>
        <tissue evidence="2">Whole body</tissue>
    </source>
</reference>
<evidence type="ECO:0000256" key="1">
    <source>
        <dbReference type="SAM" id="SignalP"/>
    </source>
</evidence>
<dbReference type="Proteomes" id="UP001187531">
    <property type="component" value="Unassembled WGS sequence"/>
</dbReference>
<organism evidence="2 3">
    <name type="scientific">Artemia franciscana</name>
    <name type="common">Brine shrimp</name>
    <name type="synonym">Artemia sanfranciscana</name>
    <dbReference type="NCBI Taxonomy" id="6661"/>
    <lineage>
        <taxon>Eukaryota</taxon>
        <taxon>Metazoa</taxon>
        <taxon>Ecdysozoa</taxon>
        <taxon>Arthropoda</taxon>
        <taxon>Crustacea</taxon>
        <taxon>Branchiopoda</taxon>
        <taxon>Anostraca</taxon>
        <taxon>Artemiidae</taxon>
        <taxon>Artemia</taxon>
    </lineage>
</organism>
<dbReference type="AlphaFoldDB" id="A0AA88H3R3"/>
<sequence>IFIWLFVFVQILIAANICSAIRTQRWFSKRVSTEEEASGDSRPHPYFLRRVMRNENECAHQ</sequence>
<dbReference type="EMBL" id="JAVRJZ010000047">
    <property type="protein sequence ID" value="KAK2704005.1"/>
    <property type="molecule type" value="Genomic_DNA"/>
</dbReference>
<feature type="signal peptide" evidence="1">
    <location>
        <begin position="1"/>
        <end position="20"/>
    </location>
</feature>
<gene>
    <name evidence="2" type="ORF">QYM36_017665</name>
</gene>
<accession>A0AA88H3R3</accession>
<name>A0AA88H3R3_ARTSF</name>
<evidence type="ECO:0000313" key="2">
    <source>
        <dbReference type="EMBL" id="KAK2704005.1"/>
    </source>
</evidence>
<evidence type="ECO:0000313" key="3">
    <source>
        <dbReference type="Proteomes" id="UP001187531"/>
    </source>
</evidence>
<keyword evidence="1" id="KW-0732">Signal</keyword>
<proteinExistence type="predicted"/>
<feature type="non-terminal residue" evidence="2">
    <location>
        <position position="61"/>
    </location>
</feature>
<feature type="non-terminal residue" evidence="2">
    <location>
        <position position="1"/>
    </location>
</feature>
<feature type="chain" id="PRO_5041663171" evidence="1">
    <location>
        <begin position="21"/>
        <end position="61"/>
    </location>
</feature>
<keyword evidence="3" id="KW-1185">Reference proteome</keyword>